<name>A0A512ME24_9BACT</name>
<evidence type="ECO:0008006" key="4">
    <source>
        <dbReference type="Google" id="ProtNLM"/>
    </source>
</evidence>
<dbReference type="OrthoDB" id="191830at2"/>
<organism evidence="2 3">
    <name type="scientific">Brevifollis gellanilyticus</name>
    <dbReference type="NCBI Taxonomy" id="748831"/>
    <lineage>
        <taxon>Bacteria</taxon>
        <taxon>Pseudomonadati</taxon>
        <taxon>Verrucomicrobiota</taxon>
        <taxon>Verrucomicrobiia</taxon>
        <taxon>Verrucomicrobiales</taxon>
        <taxon>Verrucomicrobiaceae</taxon>
    </lineage>
</organism>
<gene>
    <name evidence="2" type="ORF">BGE01nite_39320</name>
</gene>
<protein>
    <recommendedName>
        <fullName evidence="4">Type II secretion system protein GspG C-terminal domain-containing protein</fullName>
    </recommendedName>
</protein>
<feature type="compositionally biased region" description="Pro residues" evidence="1">
    <location>
        <begin position="45"/>
        <end position="54"/>
    </location>
</feature>
<sequence length="207" mass="21865">MLPKRPGPYIMTLLLIVLVVIVAWMFHALSSPELQEALSKKTGTPPSPGTPQPVAPVQDLPDAAPPVTQNFSAGGVDVALQAKADELHNEQNPPLRDLEIVAEFLETYAKGTGAAPVGDNADITAAITGTQFPGQKARVFPPNNKAVRKGQIVDRWGEPLWFHPNSGNSMEIRSGGPDKQLFTPDDIILNPSPGGFGATPAAPPGTL</sequence>
<keyword evidence="3" id="KW-1185">Reference proteome</keyword>
<comment type="caution">
    <text evidence="2">The sequence shown here is derived from an EMBL/GenBank/DDBJ whole genome shotgun (WGS) entry which is preliminary data.</text>
</comment>
<evidence type="ECO:0000313" key="2">
    <source>
        <dbReference type="EMBL" id="GEP44641.1"/>
    </source>
</evidence>
<dbReference type="Gene3D" id="3.30.700.10">
    <property type="entry name" value="Glycoprotein, Type 4 Pilin"/>
    <property type="match status" value="1"/>
</dbReference>
<evidence type="ECO:0000256" key="1">
    <source>
        <dbReference type="SAM" id="MobiDB-lite"/>
    </source>
</evidence>
<dbReference type="RefSeq" id="WP_146852784.1">
    <property type="nucleotide sequence ID" value="NZ_BKAG01000033.1"/>
</dbReference>
<dbReference type="EMBL" id="BKAG01000033">
    <property type="protein sequence ID" value="GEP44641.1"/>
    <property type="molecule type" value="Genomic_DNA"/>
</dbReference>
<evidence type="ECO:0000313" key="3">
    <source>
        <dbReference type="Proteomes" id="UP000321577"/>
    </source>
</evidence>
<dbReference type="AlphaFoldDB" id="A0A512ME24"/>
<reference evidence="2 3" key="1">
    <citation type="submission" date="2019-07" db="EMBL/GenBank/DDBJ databases">
        <title>Whole genome shotgun sequence of Brevifollis gellanilyticus NBRC 108608.</title>
        <authorList>
            <person name="Hosoyama A."/>
            <person name="Uohara A."/>
            <person name="Ohji S."/>
            <person name="Ichikawa N."/>
        </authorList>
    </citation>
    <scope>NUCLEOTIDE SEQUENCE [LARGE SCALE GENOMIC DNA]</scope>
    <source>
        <strain evidence="2 3">NBRC 108608</strain>
    </source>
</reference>
<dbReference type="Proteomes" id="UP000321577">
    <property type="component" value="Unassembled WGS sequence"/>
</dbReference>
<proteinExistence type="predicted"/>
<accession>A0A512ME24</accession>
<feature type="region of interest" description="Disordered" evidence="1">
    <location>
        <begin position="37"/>
        <end position="68"/>
    </location>
</feature>